<evidence type="ECO:0000256" key="4">
    <source>
        <dbReference type="RuleBase" id="RU362116"/>
    </source>
</evidence>
<comment type="subunit">
    <text evidence="4">The basal body constitutes a major portion of the flagellar organelle and consists of five rings (E,L,P,S, and M) mounted on a central rod. The rod consists of about 26 subunits of FlgG in the distal portion, and FlgB, FlgC and FlgF are thought to build up the proximal portion of the rod with about 6 subunits each.</text>
</comment>
<dbReference type="NCBIfam" id="TIGR02490">
    <property type="entry name" value="flgF"/>
    <property type="match status" value="1"/>
</dbReference>
<evidence type="ECO:0000256" key="3">
    <source>
        <dbReference type="ARBA" id="ARBA00023143"/>
    </source>
</evidence>
<dbReference type="InterPro" id="IPR010930">
    <property type="entry name" value="Flg_bb/hook_C_dom"/>
</dbReference>
<evidence type="ECO:0000313" key="8">
    <source>
        <dbReference type="EMBL" id="GGZ33618.1"/>
    </source>
</evidence>
<feature type="domain" description="Flagellar basal body rod protein N-terminal" evidence="5">
    <location>
        <begin position="6"/>
        <end position="35"/>
    </location>
</feature>
<dbReference type="GO" id="GO:0030694">
    <property type="term" value="C:bacterial-type flagellum basal body, rod"/>
    <property type="evidence" value="ECO:0007669"/>
    <property type="project" value="UniProtKB-UniRule"/>
</dbReference>
<dbReference type="Proteomes" id="UP000662572">
    <property type="component" value="Unassembled WGS sequence"/>
</dbReference>
<keyword evidence="3 4" id="KW-0975">Bacterial flagellum</keyword>
<dbReference type="PANTHER" id="PTHR30435">
    <property type="entry name" value="FLAGELLAR PROTEIN"/>
    <property type="match status" value="1"/>
</dbReference>
<feature type="domain" description="Flagellar hook protein FlgE/F/G-like D1" evidence="7">
    <location>
        <begin position="90"/>
        <end position="151"/>
    </location>
</feature>
<dbReference type="InterPro" id="IPR019776">
    <property type="entry name" value="Flagellar_basal_body_rod_CS"/>
</dbReference>
<gene>
    <name evidence="8" type="primary">flgF</name>
    <name evidence="8" type="ORF">GCM10011273_19960</name>
</gene>
<evidence type="ECO:0000313" key="9">
    <source>
        <dbReference type="Proteomes" id="UP000662572"/>
    </source>
</evidence>
<organism evidence="8 9">
    <name type="scientific">Asticcacaulis endophyticus</name>
    <dbReference type="NCBI Taxonomy" id="1395890"/>
    <lineage>
        <taxon>Bacteria</taxon>
        <taxon>Pseudomonadati</taxon>
        <taxon>Pseudomonadota</taxon>
        <taxon>Alphaproteobacteria</taxon>
        <taxon>Caulobacterales</taxon>
        <taxon>Caulobacteraceae</taxon>
        <taxon>Asticcacaulis</taxon>
    </lineage>
</organism>
<dbReference type="SUPFAM" id="SSF117143">
    <property type="entry name" value="Flagellar hook protein flgE"/>
    <property type="match status" value="1"/>
</dbReference>
<protein>
    <recommendedName>
        <fullName evidence="4">Flagellar basal-body rod protein FlgF</fullName>
    </recommendedName>
</protein>
<dbReference type="InterPro" id="IPR037925">
    <property type="entry name" value="FlgE/F/G-like"/>
</dbReference>
<dbReference type="PROSITE" id="PS00588">
    <property type="entry name" value="FLAGELLA_BB_ROD"/>
    <property type="match status" value="1"/>
</dbReference>
<dbReference type="EMBL" id="BMZB01000002">
    <property type="protein sequence ID" value="GGZ33618.1"/>
    <property type="molecule type" value="Genomic_DNA"/>
</dbReference>
<keyword evidence="8" id="KW-0966">Cell projection</keyword>
<evidence type="ECO:0000259" key="5">
    <source>
        <dbReference type="Pfam" id="PF00460"/>
    </source>
</evidence>
<evidence type="ECO:0000256" key="2">
    <source>
        <dbReference type="ARBA" id="ARBA00009677"/>
    </source>
</evidence>
<dbReference type="NCBIfam" id="TIGR03506">
    <property type="entry name" value="FlgEFG_subfam"/>
    <property type="match status" value="1"/>
</dbReference>
<keyword evidence="8" id="KW-0282">Flagellum</keyword>
<feature type="domain" description="Flagellar basal-body/hook protein C-terminal" evidence="6">
    <location>
        <begin position="200"/>
        <end position="242"/>
    </location>
</feature>
<dbReference type="InterPro" id="IPR053967">
    <property type="entry name" value="LlgE_F_G-like_D1"/>
</dbReference>
<comment type="subcellular location">
    <subcellularLocation>
        <location evidence="1 4">Bacterial flagellum basal body</location>
    </subcellularLocation>
</comment>
<dbReference type="PANTHER" id="PTHR30435:SF19">
    <property type="entry name" value="FLAGELLAR BASAL-BODY ROD PROTEIN FLGG"/>
    <property type="match status" value="1"/>
</dbReference>
<evidence type="ECO:0000259" key="6">
    <source>
        <dbReference type="Pfam" id="PF06429"/>
    </source>
</evidence>
<dbReference type="AlphaFoldDB" id="A0A918Q574"/>
<proteinExistence type="inferred from homology"/>
<name>A0A918Q574_9CAUL</name>
<keyword evidence="9" id="KW-1185">Reference proteome</keyword>
<dbReference type="RefSeq" id="WP_189486302.1">
    <property type="nucleotide sequence ID" value="NZ_BMZB01000002.1"/>
</dbReference>
<evidence type="ECO:0000256" key="1">
    <source>
        <dbReference type="ARBA" id="ARBA00004117"/>
    </source>
</evidence>
<comment type="caution">
    <text evidence="8">The sequence shown here is derived from an EMBL/GenBank/DDBJ whole genome shotgun (WGS) entry which is preliminary data.</text>
</comment>
<reference evidence="8" key="2">
    <citation type="submission" date="2020-09" db="EMBL/GenBank/DDBJ databases">
        <authorList>
            <person name="Sun Q."/>
            <person name="Kim S."/>
        </authorList>
    </citation>
    <scope>NUCLEOTIDE SEQUENCE</scope>
    <source>
        <strain evidence="8">KCTC 32296</strain>
    </source>
</reference>
<comment type="similarity">
    <text evidence="2 4">Belongs to the flagella basal body rod proteins family.</text>
</comment>
<dbReference type="Pfam" id="PF00460">
    <property type="entry name" value="Flg_bb_rod"/>
    <property type="match status" value="1"/>
</dbReference>
<reference evidence="8" key="1">
    <citation type="journal article" date="2014" name="Int. J. Syst. Evol. Microbiol.">
        <title>Complete genome sequence of Corynebacterium casei LMG S-19264T (=DSM 44701T), isolated from a smear-ripened cheese.</title>
        <authorList>
            <consortium name="US DOE Joint Genome Institute (JGI-PGF)"/>
            <person name="Walter F."/>
            <person name="Albersmeier A."/>
            <person name="Kalinowski J."/>
            <person name="Ruckert C."/>
        </authorList>
    </citation>
    <scope>NUCLEOTIDE SEQUENCE</scope>
    <source>
        <strain evidence="8">KCTC 32296</strain>
    </source>
</reference>
<keyword evidence="8" id="KW-0969">Cilium</keyword>
<dbReference type="Pfam" id="PF06429">
    <property type="entry name" value="Flg_bbr_C"/>
    <property type="match status" value="1"/>
</dbReference>
<dbReference type="InterPro" id="IPR001444">
    <property type="entry name" value="Flag_bb_rod_N"/>
</dbReference>
<dbReference type="InterPro" id="IPR012836">
    <property type="entry name" value="FlgF"/>
</dbReference>
<dbReference type="Pfam" id="PF22692">
    <property type="entry name" value="LlgE_F_G_D1"/>
    <property type="match status" value="1"/>
</dbReference>
<accession>A0A918Q574</accession>
<sequence length="250" mass="27021">MDNASYIALSRQLTLRRELDITANNIANMNTNGYKFEQLLVETEPGRPAFNDPIRSPANFAYDKGVGRDFSQGTFTQTGSPYDMALDGENTFFAINGADGPLYTRNGAFTVNPQGILVTQNGLSVQGEGGAEIRLDPQYGEPSISADGIVSQRTPDGALRVGKIGVVRIATLSDLEKAGDTSYRLGNPQAATPITESVVRQGMLESSNVNSVMEITKLVEINRTYASLARLIDQNQELNRSAVERLGKVA</sequence>
<dbReference type="InterPro" id="IPR020013">
    <property type="entry name" value="Flagellar_FlgE/F/G"/>
</dbReference>
<evidence type="ECO:0000259" key="7">
    <source>
        <dbReference type="Pfam" id="PF22692"/>
    </source>
</evidence>
<dbReference type="GO" id="GO:0071978">
    <property type="term" value="P:bacterial-type flagellum-dependent swarming motility"/>
    <property type="evidence" value="ECO:0007669"/>
    <property type="project" value="TreeGrafter"/>
</dbReference>